<dbReference type="EMBL" id="FNPG01000030">
    <property type="protein sequence ID" value="SDY70934.1"/>
    <property type="molecule type" value="Genomic_DNA"/>
</dbReference>
<proteinExistence type="predicted"/>
<evidence type="ECO:0000313" key="2">
    <source>
        <dbReference type="Proteomes" id="UP000183918"/>
    </source>
</evidence>
<dbReference type="RefSeq" id="WP_074718894.1">
    <property type="nucleotide sequence ID" value="NZ_FNPG01000030.1"/>
</dbReference>
<sequence length="1046" mass="119337">MKIDITNYIEKNDLEKNKDGIEGFVSNSKHNPSKTFFKNFEYKASDLSLNDEIDRFTYVKPGLGVENDDSLAKNIIKDINSPIGKTANELAVIANTVSSEDLKELEKNGYSINDTDISTIVSVTDKIKATLAKAGVDIEKIYGSSLSSEELKKITGNTAIAKQIERSLQEKDLPISEDVMEKALDAYEKASGIYDLKESTISYIIKNELEPTISNICVAQSGAGIKPNMTDNLNSMQRSNINDLENQINTFLKKNGYKVTEENVNNSQVLIANNVNLTKENLEYYNALSNLKKIEDDQIIDRITSSIRDGRTPENAYILAGYSYSDKAKIDYEVINSVEDEDLEYVIESNKDVTISNLSESIKKRLDESNENSKIYNKKEDIENNYKFLTAKRQLEEVRLMMTVDANYKLLKKGISIDTKPLEEVLVELKKLEQEYYDSVFKEENVSIEKINKYEATNFAIEELKNQPAAVLGKIDSVSTINEINEVADKKYVDFKAAYENYEKVSTHPMAELGDSIKKAFANADYLLEELGLELNEENMRAVRILGYNSEEITTKNIERVRNIDEIIQNTFKELTPNVTIEIIKRGINPLDLPVNELNRIVSTIAEEIGPSEDEKFSEYLWKLENNKEISKEDRESYIGIYRLISQVEKTDGSVVGMILKQNQKVTMRNLLTALRSKNKLDMDYEIDDEFNGIDSKMENAIDKQIEKGIVINANKAELVRIKINNIVDEYLSSNKLSEKIIKNWQDMSLDELKNEITKENEAHLSDNIKLENEYFEEVKEDFVRVLNTKNEVLEMLEKYDMPCNLINLLGAKSLRQPDRVLDMLFNNDISNIEKIQKMKEELIRRFGESIKEPKEMADAQEELADLAEHALDNMIVEKKIITSKELKTYRVMASSLKIMAKQSRDEAYVIPVETSDGISGIKLRIVRTSEKKGLINLLFKSNSNVKIAGSFRVQDNSIAGIIASDSNEIVDNLKEKKEEIVKELPFDMNNMDLEIAFSEHIDLNKFDNGQEKSSYDWKANEEESKPQTKLLYKVAEIFVKAFSDV</sequence>
<organism evidence="1 2">
    <name type="scientific">Lachnobacterium bovis DSM 14045</name>
    <dbReference type="NCBI Taxonomy" id="1122142"/>
    <lineage>
        <taxon>Bacteria</taxon>
        <taxon>Bacillati</taxon>
        <taxon>Bacillota</taxon>
        <taxon>Clostridia</taxon>
        <taxon>Lachnospirales</taxon>
        <taxon>Lachnospiraceae</taxon>
        <taxon>Lachnobacterium</taxon>
    </lineage>
</organism>
<evidence type="ECO:0008006" key="3">
    <source>
        <dbReference type="Google" id="ProtNLM"/>
    </source>
</evidence>
<dbReference type="InterPro" id="IPR046207">
    <property type="entry name" value="DUF6240"/>
</dbReference>
<accession>A0A1H3M3Q6</accession>
<dbReference type="Proteomes" id="UP000183918">
    <property type="component" value="Unassembled WGS sequence"/>
</dbReference>
<dbReference type="Pfam" id="PF19753">
    <property type="entry name" value="DUF6240"/>
    <property type="match status" value="2"/>
</dbReference>
<protein>
    <recommendedName>
        <fullName evidence="3">Flagellar hook-length control protein FliK</fullName>
    </recommendedName>
</protein>
<dbReference type="AlphaFoldDB" id="A0A1H3M3Q6"/>
<keyword evidence="2" id="KW-1185">Reference proteome</keyword>
<evidence type="ECO:0000313" key="1">
    <source>
        <dbReference type="EMBL" id="SDY70934.1"/>
    </source>
</evidence>
<name>A0A1H3M3Q6_9FIRM</name>
<reference evidence="1 2" key="1">
    <citation type="submission" date="2016-10" db="EMBL/GenBank/DDBJ databases">
        <authorList>
            <person name="de Groot N.N."/>
        </authorList>
    </citation>
    <scope>NUCLEOTIDE SEQUENCE [LARGE SCALE GENOMIC DNA]</scope>
    <source>
        <strain evidence="1 2">DSM 14045</strain>
    </source>
</reference>
<dbReference type="OrthoDB" id="9759262at2"/>
<dbReference type="STRING" id="1122142.SAMN02910414_02196"/>
<gene>
    <name evidence="1" type="ORF">SAMN02910414_02196</name>
</gene>